<keyword evidence="4" id="KW-1133">Transmembrane helix</keyword>
<accession>A0A0S7WL19</accession>
<organism evidence="5 6">
    <name type="scientific">candidate division TA06 bacterium DG_26</name>
    <dbReference type="NCBI Taxonomy" id="1703771"/>
    <lineage>
        <taxon>Bacteria</taxon>
        <taxon>Bacteria division TA06</taxon>
    </lineage>
</organism>
<keyword evidence="4" id="KW-0812">Transmembrane</keyword>
<dbReference type="PANTHER" id="PTHR16214">
    <property type="entry name" value="TRANSMEMBRANE PROTEIN 260"/>
    <property type="match status" value="1"/>
</dbReference>
<dbReference type="InterPro" id="IPR013105">
    <property type="entry name" value="TPR_2"/>
</dbReference>
<dbReference type="PATRIC" id="fig|1703771.3.peg.162"/>
<keyword evidence="1" id="KW-0677">Repeat</keyword>
<sequence length="861" mass="98987">MENSQKIGFVIVFGFVLSIYVWTMAPSVSFWDCGEYIATSYILGVPHPPGSPLQVLVRRLFTLLPIGKEIAWRSNLFSVLVSSLTAAFLYLCIYEIVSKFKKPVTLVDKIAAHGSGAVGAVTAAFSFTVWHNAVESESYAPATFLLVLCLWLVLTWAKRRKRKLLLVIGYIFGLSVGIHLTPLLAAPGALLFVLLIRPDIVKDVRFILIIILLFFMGTTTYGYLIIRARQNPSINEASPTDFQKLSDVVTRKQYGPTKLLPRQTQGQSGLSLTPAFIEQLKMYFKYLTWQWTPYPREAAMGQTVSAANRSYSRMLITLFLFLSILGMYSCYKMNRRAFLLFFITLFFTSVGLVGYMNFKFSPSDPNPQHQPREVRERHYFFAPSFVLLGFFIGTAFYGSWVTLNRFRSVAYAILPLAILPILGNYHSHANRRNNYIANDFGFNMLSSCDDRSVLFTNGDNDTFPLWFAQEVKKVKPKVVICNFSLLNTPWYMKQMKDKGVPMSLTDYQIENLIAYPVIKEGKTLQETLIMKDIALRDIVATNTGKSFKSELLFPVKRAALPKQYRNMFTDELIHPNLYTKLLPRDYWMKLPKEYFLPHREFADLVMQDYSGTLTLFFAVTCARENLKGFEPYTRMEALVKRLIPNLKDEFDIQKSDSLLNTVFRYTSIFDPSVYKDDNARRLISNYASAYFYLGLAYRQKGDLERAIEAFETVDRFQHDKILPVEYWLTELYAQRGDYPKAEQRLLESISANPSVSLWYLLGKIYMMQRKNDDAEMAFRQAIQLDKNEPSGYGGLLQLYDAVPDAQKVTNFLDSIPEDPRLVSKLFYLLKGEEREDLARLLLERWIAIHPEDTSALKLLKQ</sequence>
<dbReference type="Proteomes" id="UP000051124">
    <property type="component" value="Unassembled WGS sequence"/>
</dbReference>
<dbReference type="AlphaFoldDB" id="A0A0S7WL19"/>
<keyword evidence="4" id="KW-0472">Membrane</keyword>
<feature type="transmembrane region" description="Helical" evidence="4">
    <location>
        <begin position="76"/>
        <end position="98"/>
    </location>
</feature>
<feature type="repeat" description="TPR" evidence="3">
    <location>
        <begin position="687"/>
        <end position="720"/>
    </location>
</feature>
<proteinExistence type="predicted"/>
<evidence type="ECO:0000256" key="1">
    <source>
        <dbReference type="ARBA" id="ARBA00022737"/>
    </source>
</evidence>
<dbReference type="SMART" id="SM00028">
    <property type="entry name" value="TPR"/>
    <property type="match status" value="2"/>
</dbReference>
<dbReference type="EMBL" id="LIZT01000011">
    <property type="protein sequence ID" value="KPJ50855.1"/>
    <property type="molecule type" value="Genomic_DNA"/>
</dbReference>
<dbReference type="InterPro" id="IPR019734">
    <property type="entry name" value="TPR_rpt"/>
</dbReference>
<feature type="transmembrane region" description="Helical" evidence="4">
    <location>
        <begin position="139"/>
        <end position="157"/>
    </location>
</feature>
<feature type="transmembrane region" description="Helical" evidence="4">
    <location>
        <begin position="337"/>
        <end position="358"/>
    </location>
</feature>
<dbReference type="InterPro" id="IPR021280">
    <property type="entry name" value="TMEM260-like"/>
</dbReference>
<dbReference type="PANTHER" id="PTHR16214:SF3">
    <property type="entry name" value="TRANSMEMBRANE PROTEIN 260"/>
    <property type="match status" value="1"/>
</dbReference>
<dbReference type="InterPro" id="IPR052724">
    <property type="entry name" value="GT117_domain-containing"/>
</dbReference>
<evidence type="ECO:0000256" key="4">
    <source>
        <dbReference type="SAM" id="Phobius"/>
    </source>
</evidence>
<evidence type="ECO:0000256" key="2">
    <source>
        <dbReference type="ARBA" id="ARBA00022803"/>
    </source>
</evidence>
<dbReference type="Pfam" id="PF07719">
    <property type="entry name" value="TPR_2"/>
    <property type="match status" value="1"/>
</dbReference>
<dbReference type="InterPro" id="IPR011990">
    <property type="entry name" value="TPR-like_helical_dom_sf"/>
</dbReference>
<dbReference type="Gene3D" id="1.25.40.10">
    <property type="entry name" value="Tetratricopeptide repeat domain"/>
    <property type="match status" value="1"/>
</dbReference>
<protein>
    <submittedName>
        <fullName evidence="5">Uncharacterized protein</fullName>
    </submittedName>
</protein>
<dbReference type="PROSITE" id="PS50005">
    <property type="entry name" value="TPR"/>
    <property type="match status" value="2"/>
</dbReference>
<evidence type="ECO:0000313" key="6">
    <source>
        <dbReference type="Proteomes" id="UP000051124"/>
    </source>
</evidence>
<keyword evidence="2 3" id="KW-0802">TPR repeat</keyword>
<feature type="transmembrane region" description="Helical" evidence="4">
    <location>
        <begin position="406"/>
        <end position="425"/>
    </location>
</feature>
<feature type="repeat" description="TPR" evidence="3">
    <location>
        <begin position="755"/>
        <end position="788"/>
    </location>
</feature>
<dbReference type="SUPFAM" id="SSF48452">
    <property type="entry name" value="TPR-like"/>
    <property type="match status" value="1"/>
</dbReference>
<feature type="transmembrane region" description="Helical" evidence="4">
    <location>
        <begin position="164"/>
        <end position="194"/>
    </location>
</feature>
<name>A0A0S7WL19_UNCT6</name>
<reference evidence="5 6" key="1">
    <citation type="journal article" date="2015" name="Microbiome">
        <title>Genomic resolution of linkages in carbon, nitrogen, and sulfur cycling among widespread estuary sediment bacteria.</title>
        <authorList>
            <person name="Baker B.J."/>
            <person name="Lazar C.S."/>
            <person name="Teske A.P."/>
            <person name="Dick G.J."/>
        </authorList>
    </citation>
    <scope>NUCLEOTIDE SEQUENCE [LARGE SCALE GENOMIC DNA]</scope>
    <source>
        <strain evidence="5">DG_26</strain>
    </source>
</reference>
<gene>
    <name evidence="5" type="ORF">AMJ40_01725</name>
</gene>
<evidence type="ECO:0000256" key="3">
    <source>
        <dbReference type="PROSITE-ProRule" id="PRU00339"/>
    </source>
</evidence>
<dbReference type="Pfam" id="PF11028">
    <property type="entry name" value="TMEM260-like"/>
    <property type="match status" value="1"/>
</dbReference>
<feature type="transmembrane region" description="Helical" evidence="4">
    <location>
        <begin position="379"/>
        <end position="400"/>
    </location>
</feature>
<evidence type="ECO:0000313" key="5">
    <source>
        <dbReference type="EMBL" id="KPJ50855.1"/>
    </source>
</evidence>
<feature type="transmembrane region" description="Helical" evidence="4">
    <location>
        <begin position="206"/>
        <end position="226"/>
    </location>
</feature>
<feature type="transmembrane region" description="Helical" evidence="4">
    <location>
        <begin position="110"/>
        <end position="133"/>
    </location>
</feature>
<dbReference type="Pfam" id="PF13432">
    <property type="entry name" value="TPR_16"/>
    <property type="match status" value="1"/>
</dbReference>
<feature type="transmembrane region" description="Helical" evidence="4">
    <location>
        <begin position="7"/>
        <end position="25"/>
    </location>
</feature>
<comment type="caution">
    <text evidence="5">The sequence shown here is derived from an EMBL/GenBank/DDBJ whole genome shotgun (WGS) entry which is preliminary data.</text>
</comment>